<dbReference type="Pfam" id="PF01757">
    <property type="entry name" value="Acyl_transf_3"/>
    <property type="match status" value="1"/>
</dbReference>
<accession>A0A1A8XQP7</accession>
<feature type="transmembrane region" description="Helical" evidence="1">
    <location>
        <begin position="151"/>
        <end position="176"/>
    </location>
</feature>
<keyword evidence="1" id="KW-0472">Membrane</keyword>
<feature type="transmembrane region" description="Helical" evidence="1">
    <location>
        <begin position="229"/>
        <end position="250"/>
    </location>
</feature>
<feature type="domain" description="Acyltransferase 3" evidence="2">
    <location>
        <begin position="16"/>
        <end position="342"/>
    </location>
</feature>
<proteinExistence type="predicted"/>
<gene>
    <name evidence="3" type="ORF">PROAA_220020</name>
</gene>
<dbReference type="InterPro" id="IPR050879">
    <property type="entry name" value="Acyltransferase_3"/>
</dbReference>
<evidence type="ECO:0000259" key="2">
    <source>
        <dbReference type="Pfam" id="PF01757"/>
    </source>
</evidence>
<organism evidence="3 4">
    <name type="scientific">Candidatus Propionivibrio aalborgensis</name>
    <dbReference type="NCBI Taxonomy" id="1860101"/>
    <lineage>
        <taxon>Bacteria</taxon>
        <taxon>Pseudomonadati</taxon>
        <taxon>Pseudomonadota</taxon>
        <taxon>Betaproteobacteria</taxon>
        <taxon>Rhodocyclales</taxon>
        <taxon>Rhodocyclaceae</taxon>
        <taxon>Propionivibrio</taxon>
    </lineage>
</organism>
<dbReference type="PANTHER" id="PTHR23028">
    <property type="entry name" value="ACETYLTRANSFERASE"/>
    <property type="match status" value="1"/>
</dbReference>
<evidence type="ECO:0000313" key="4">
    <source>
        <dbReference type="Proteomes" id="UP000199600"/>
    </source>
</evidence>
<dbReference type="PANTHER" id="PTHR23028:SF53">
    <property type="entry name" value="ACYL_TRANSF_3 DOMAIN-CONTAINING PROTEIN"/>
    <property type="match status" value="1"/>
</dbReference>
<evidence type="ECO:0000313" key="3">
    <source>
        <dbReference type="EMBL" id="SBT07455.1"/>
    </source>
</evidence>
<feature type="transmembrane region" description="Helical" evidence="1">
    <location>
        <begin position="118"/>
        <end position="144"/>
    </location>
</feature>
<name>A0A1A8XQP7_9RHOO</name>
<feature type="transmembrane region" description="Helical" evidence="1">
    <location>
        <begin position="21"/>
        <end position="42"/>
    </location>
</feature>
<feature type="transmembrane region" description="Helical" evidence="1">
    <location>
        <begin position="295"/>
        <end position="317"/>
    </location>
</feature>
<feature type="transmembrane region" description="Helical" evidence="1">
    <location>
        <begin position="93"/>
        <end position="112"/>
    </location>
</feature>
<dbReference type="GO" id="GO:0016747">
    <property type="term" value="F:acyltransferase activity, transferring groups other than amino-acyl groups"/>
    <property type="evidence" value="ECO:0007669"/>
    <property type="project" value="InterPro"/>
</dbReference>
<dbReference type="Proteomes" id="UP000199600">
    <property type="component" value="Unassembled WGS sequence"/>
</dbReference>
<dbReference type="GO" id="GO:0016020">
    <property type="term" value="C:membrane"/>
    <property type="evidence" value="ECO:0007669"/>
    <property type="project" value="TreeGrafter"/>
</dbReference>
<feature type="transmembrane region" description="Helical" evidence="1">
    <location>
        <begin position="48"/>
        <end position="72"/>
    </location>
</feature>
<reference evidence="3 4" key="1">
    <citation type="submission" date="2016-06" db="EMBL/GenBank/DDBJ databases">
        <authorList>
            <person name="Kjaerup R.B."/>
            <person name="Dalgaard T.S."/>
            <person name="Juul-Madsen H.R."/>
        </authorList>
    </citation>
    <scope>NUCLEOTIDE SEQUENCE [LARGE SCALE GENOMIC DNA]</scope>
    <source>
        <strain evidence="3">2</strain>
    </source>
</reference>
<feature type="transmembrane region" description="Helical" evidence="1">
    <location>
        <begin position="262"/>
        <end position="283"/>
    </location>
</feature>
<dbReference type="InterPro" id="IPR002656">
    <property type="entry name" value="Acyl_transf_3_dom"/>
</dbReference>
<feature type="transmembrane region" description="Helical" evidence="1">
    <location>
        <begin position="196"/>
        <end position="217"/>
    </location>
</feature>
<sequence length="370" mass="41617">MQGAIRLAESNHKYIESVESLRGVAALMILFYHLAELVKIPLPSSLGFISTHFGLGVPLFYTISGFALAYGYADRLDRPAQIKRFYIRRLFRIAPLFYTMLCLWLLASWVVWHRTFSFLTIVLNMSFLFGLVPGQHESIVWAGWSIGIEMLYYLIFPVIVVLIPNLWAALGAFVMACLLSTEVFRTLSASGLGSYAYMNLGTHLPFFMGGVAALRLWQAMRFARMTGLGWGLLVASGLLAFIVANSDYLYSMLVSVGLERGIWAVVFAMLLLSACHARNPVLVSGPLRNLGKLSFSLYLLHPMIMAALIKLDFRIWITQLTDVTMVNFLIAAFFAIGLVWMFSSLSFRFVEAPGIELGKRLTQRFQESER</sequence>
<keyword evidence="1" id="KW-1133">Transmembrane helix</keyword>
<evidence type="ECO:0000256" key="1">
    <source>
        <dbReference type="SAM" id="Phobius"/>
    </source>
</evidence>
<dbReference type="GO" id="GO:0000271">
    <property type="term" value="P:polysaccharide biosynthetic process"/>
    <property type="evidence" value="ECO:0007669"/>
    <property type="project" value="TreeGrafter"/>
</dbReference>
<keyword evidence="1" id="KW-0812">Transmembrane</keyword>
<dbReference type="AlphaFoldDB" id="A0A1A8XQP7"/>
<dbReference type="EMBL" id="FLQY01000135">
    <property type="protein sequence ID" value="SBT07455.1"/>
    <property type="molecule type" value="Genomic_DNA"/>
</dbReference>
<feature type="transmembrane region" description="Helical" evidence="1">
    <location>
        <begin position="329"/>
        <end position="350"/>
    </location>
</feature>
<protein>
    <recommendedName>
        <fullName evidence="2">Acyltransferase 3 domain-containing protein</fullName>
    </recommendedName>
</protein>
<keyword evidence="4" id="KW-1185">Reference proteome</keyword>